<dbReference type="HOGENOM" id="CLU_103001_0_0_1"/>
<feature type="transmembrane region" description="Helical" evidence="1">
    <location>
        <begin position="118"/>
        <end position="138"/>
    </location>
</feature>
<evidence type="ECO:0000313" key="3">
    <source>
        <dbReference type="Proteomes" id="UP000002037"/>
    </source>
</evidence>
<keyword evidence="3" id="KW-1185">Reference proteome</keyword>
<gene>
    <name evidence="2" type="ORF">CTRG_01224</name>
</gene>
<keyword evidence="1" id="KW-1133">Transmembrane helix</keyword>
<dbReference type="GeneID" id="8297496"/>
<dbReference type="AlphaFoldDB" id="C5M5U3"/>
<dbReference type="KEGG" id="ctp:CTRG_01224"/>
<sequence>MATIFQNMGIFSRSWSLQKQVKAETNSSPIIIKSAIEAVPIQSYFFPDEIMKMIVLTVLGIVDHMDEWRWFKNPGYQGNMRTMETVTNQHFMIIGGPKSTSRSYENLKSRMGSRIQDLEFLAISYFWNIACVFSFWSLGGDIIRVYFTDIRFMDQFSVYAGNNFKEPIKEQGIAYVNWKLTKVFSDYEKDDNQTEDKISVRFKSTNSWILPKEDSPGNKIVWRKLDYRQHLHCSLVSDFLTIND</sequence>
<protein>
    <submittedName>
        <fullName evidence="2">Uncharacterized protein</fullName>
    </submittedName>
</protein>
<evidence type="ECO:0000256" key="1">
    <source>
        <dbReference type="SAM" id="Phobius"/>
    </source>
</evidence>
<keyword evidence="1" id="KW-0472">Membrane</keyword>
<dbReference type="Proteomes" id="UP000002037">
    <property type="component" value="Unassembled WGS sequence"/>
</dbReference>
<reference evidence="2 3" key="1">
    <citation type="journal article" date="2009" name="Nature">
        <title>Evolution of pathogenicity and sexual reproduction in eight Candida genomes.</title>
        <authorList>
            <person name="Butler G."/>
            <person name="Rasmussen M.D."/>
            <person name="Lin M.F."/>
            <person name="Santos M.A."/>
            <person name="Sakthikumar S."/>
            <person name="Munro C.A."/>
            <person name="Rheinbay E."/>
            <person name="Grabherr M."/>
            <person name="Forche A."/>
            <person name="Reedy J.L."/>
            <person name="Agrafioti I."/>
            <person name="Arnaud M.B."/>
            <person name="Bates S."/>
            <person name="Brown A.J."/>
            <person name="Brunke S."/>
            <person name="Costanzo M.C."/>
            <person name="Fitzpatrick D.A."/>
            <person name="de Groot P.W."/>
            <person name="Harris D."/>
            <person name="Hoyer L.L."/>
            <person name="Hube B."/>
            <person name="Klis F.M."/>
            <person name="Kodira C."/>
            <person name="Lennard N."/>
            <person name="Logue M.E."/>
            <person name="Martin R."/>
            <person name="Neiman A.M."/>
            <person name="Nikolaou E."/>
            <person name="Quail M.A."/>
            <person name="Quinn J."/>
            <person name="Santos M.C."/>
            <person name="Schmitzberger F.F."/>
            <person name="Sherlock G."/>
            <person name="Shah P."/>
            <person name="Silverstein K.A."/>
            <person name="Skrzypek M.S."/>
            <person name="Soll D."/>
            <person name="Staggs R."/>
            <person name="Stansfield I."/>
            <person name="Stumpf M.P."/>
            <person name="Sudbery P.E."/>
            <person name="Srikantha T."/>
            <person name="Zeng Q."/>
            <person name="Berman J."/>
            <person name="Berriman M."/>
            <person name="Heitman J."/>
            <person name="Gow N.A."/>
            <person name="Lorenz M.C."/>
            <person name="Birren B.W."/>
            <person name="Kellis M."/>
            <person name="Cuomo C.A."/>
        </authorList>
    </citation>
    <scope>NUCLEOTIDE SEQUENCE [LARGE SCALE GENOMIC DNA]</scope>
    <source>
        <strain evidence="3">ATCC MYA-3404 / T1</strain>
    </source>
</reference>
<dbReference type="VEuPathDB" id="FungiDB:CTRG_01224"/>
<name>C5M5U3_CANTT</name>
<evidence type="ECO:0000313" key="2">
    <source>
        <dbReference type="EMBL" id="EER34363.1"/>
    </source>
</evidence>
<dbReference type="EMBL" id="GG692396">
    <property type="protein sequence ID" value="EER34363.1"/>
    <property type="molecule type" value="Genomic_DNA"/>
</dbReference>
<organism evidence="2 3">
    <name type="scientific">Candida tropicalis (strain ATCC MYA-3404 / T1)</name>
    <name type="common">Yeast</name>
    <dbReference type="NCBI Taxonomy" id="294747"/>
    <lineage>
        <taxon>Eukaryota</taxon>
        <taxon>Fungi</taxon>
        <taxon>Dikarya</taxon>
        <taxon>Ascomycota</taxon>
        <taxon>Saccharomycotina</taxon>
        <taxon>Pichiomycetes</taxon>
        <taxon>Debaryomycetaceae</taxon>
        <taxon>Candida/Lodderomyces clade</taxon>
        <taxon>Candida</taxon>
    </lineage>
</organism>
<keyword evidence="1" id="KW-0812">Transmembrane</keyword>
<accession>C5M5U3</accession>
<proteinExistence type="predicted"/>
<dbReference type="RefSeq" id="XP_002546918.1">
    <property type="nucleotide sequence ID" value="XM_002546872.1"/>
</dbReference>